<dbReference type="EMBL" id="VLNR01000080">
    <property type="protein sequence ID" value="TSE04476.1"/>
    <property type="molecule type" value="Genomic_DNA"/>
</dbReference>
<dbReference type="AlphaFoldDB" id="A0A554VCM0"/>
<dbReference type="SUPFAM" id="SSF50494">
    <property type="entry name" value="Trypsin-like serine proteases"/>
    <property type="match status" value="1"/>
</dbReference>
<keyword evidence="2" id="KW-1185">Reference proteome</keyword>
<dbReference type="Proteomes" id="UP000318833">
    <property type="component" value="Unassembled WGS sequence"/>
</dbReference>
<dbReference type="Pfam" id="PF13365">
    <property type="entry name" value="Trypsin_2"/>
    <property type="match status" value="1"/>
</dbReference>
<protein>
    <submittedName>
        <fullName evidence="1">Trypsin-like peptidase domain-containing protein</fullName>
    </submittedName>
</protein>
<organism evidence="1 2">
    <name type="scientific">Aquimarina algiphila</name>
    <dbReference type="NCBI Taxonomy" id="2047982"/>
    <lineage>
        <taxon>Bacteria</taxon>
        <taxon>Pseudomonadati</taxon>
        <taxon>Bacteroidota</taxon>
        <taxon>Flavobacteriia</taxon>
        <taxon>Flavobacteriales</taxon>
        <taxon>Flavobacteriaceae</taxon>
        <taxon>Aquimarina</taxon>
    </lineage>
</organism>
<dbReference type="InterPro" id="IPR009003">
    <property type="entry name" value="Peptidase_S1_PA"/>
</dbReference>
<dbReference type="InterPro" id="IPR043504">
    <property type="entry name" value="Peptidase_S1_PA_chymotrypsin"/>
</dbReference>
<comment type="caution">
    <text evidence="1">The sequence shown here is derived from an EMBL/GenBank/DDBJ whole genome shotgun (WGS) entry which is preliminary data.</text>
</comment>
<dbReference type="Gene3D" id="2.40.10.10">
    <property type="entry name" value="Trypsin-like serine proteases"/>
    <property type="match status" value="1"/>
</dbReference>
<evidence type="ECO:0000313" key="2">
    <source>
        <dbReference type="Proteomes" id="UP000318833"/>
    </source>
</evidence>
<accession>A0A554VCM0</accession>
<dbReference type="RefSeq" id="WP_143918488.1">
    <property type="nucleotide sequence ID" value="NZ_CANMIK010000047.1"/>
</dbReference>
<name>A0A554VCM0_9FLAO</name>
<proteinExistence type="predicted"/>
<gene>
    <name evidence="1" type="ORF">FOF46_26065</name>
</gene>
<evidence type="ECO:0000313" key="1">
    <source>
        <dbReference type="EMBL" id="TSE04476.1"/>
    </source>
</evidence>
<dbReference type="OrthoDB" id="1117006at2"/>
<sequence length="248" mass="28277">MLVLKKIIIMTLVAITLINCASVKRLQNTPIGLINNVAYTDSSFDNPNASNGFLVQYKNNTYAVTAKHILMIAKTDHMKFVDFEGNLKEWRMYPKNDSTRYVIADKLLSTNKKDSLTWNYMDTNWDTYNDWLVFSVKENKTSHKPLKFRKKPIKKGEYVYAIGWSYKDSIGTQRVYQYTFDTTEGDYHNLIQIKGPKSLGGLSGAPIVDKKGRIIGLVSSGGEDEKTKEVFLQATNIKNAFKFISNLD</sequence>
<reference evidence="1 2" key="1">
    <citation type="submission" date="2019-07" db="EMBL/GenBank/DDBJ databases">
        <title>The draft genome sequence of Aquimarina algiphila M91.</title>
        <authorList>
            <person name="Meng X."/>
        </authorList>
    </citation>
    <scope>NUCLEOTIDE SEQUENCE [LARGE SCALE GENOMIC DNA]</scope>
    <source>
        <strain evidence="1 2">M91</strain>
    </source>
</reference>